<reference evidence="1 2" key="1">
    <citation type="journal article" date="2021" name="Sci. Rep.">
        <title>Chromosome anchoring in Senegalese sole (Solea senegalensis) reveals sex-associated markers and genome rearrangements in flatfish.</title>
        <authorList>
            <person name="Guerrero-Cozar I."/>
            <person name="Gomez-Garrido J."/>
            <person name="Berbel C."/>
            <person name="Martinez-Blanch J.F."/>
            <person name="Alioto T."/>
            <person name="Claros M.G."/>
            <person name="Gagnaire P.A."/>
            <person name="Manchado M."/>
        </authorList>
    </citation>
    <scope>NUCLEOTIDE SEQUENCE [LARGE SCALE GENOMIC DNA]</scope>
    <source>
        <strain evidence="1">Sse05_10M</strain>
    </source>
</reference>
<dbReference type="AlphaFoldDB" id="A0AAV6SWP0"/>
<accession>A0AAV6SWP0</accession>
<gene>
    <name evidence="1" type="ORF">JOB18_043732</name>
</gene>
<evidence type="ECO:0000313" key="1">
    <source>
        <dbReference type="EMBL" id="KAG7521165.1"/>
    </source>
</evidence>
<proteinExistence type="predicted"/>
<organism evidence="1 2">
    <name type="scientific">Solea senegalensis</name>
    <name type="common">Senegalese sole</name>
    <dbReference type="NCBI Taxonomy" id="28829"/>
    <lineage>
        <taxon>Eukaryota</taxon>
        <taxon>Metazoa</taxon>
        <taxon>Chordata</taxon>
        <taxon>Craniata</taxon>
        <taxon>Vertebrata</taxon>
        <taxon>Euteleostomi</taxon>
        <taxon>Actinopterygii</taxon>
        <taxon>Neopterygii</taxon>
        <taxon>Teleostei</taxon>
        <taxon>Neoteleostei</taxon>
        <taxon>Acanthomorphata</taxon>
        <taxon>Carangaria</taxon>
        <taxon>Pleuronectiformes</taxon>
        <taxon>Pleuronectoidei</taxon>
        <taxon>Soleidae</taxon>
        <taxon>Solea</taxon>
    </lineage>
</organism>
<name>A0AAV6SWP0_SOLSE</name>
<evidence type="ECO:0000313" key="2">
    <source>
        <dbReference type="Proteomes" id="UP000693946"/>
    </source>
</evidence>
<sequence>MDELSHVSDDECFIGAVRSHTIEYVLWMHSTPLIMDEYKCVGYCCYYSKCPWTIALSHAETDRYCSSSVNTRVLIRHFTQWAYYDLSSNIDTLEKKASRF</sequence>
<keyword evidence="2" id="KW-1185">Reference proteome</keyword>
<dbReference type="Proteomes" id="UP000693946">
    <property type="component" value="Linkage Group LG11"/>
</dbReference>
<protein>
    <submittedName>
        <fullName evidence="1">Uncharacterized protein</fullName>
    </submittedName>
</protein>
<dbReference type="EMBL" id="JAGKHQ010000003">
    <property type="protein sequence ID" value="KAG7521165.1"/>
    <property type="molecule type" value="Genomic_DNA"/>
</dbReference>
<comment type="caution">
    <text evidence="1">The sequence shown here is derived from an EMBL/GenBank/DDBJ whole genome shotgun (WGS) entry which is preliminary data.</text>
</comment>